<dbReference type="AlphaFoldDB" id="A0A8J4SJC1"/>
<evidence type="ECO:0000313" key="1">
    <source>
        <dbReference type="EMBL" id="KAF5395610.1"/>
    </source>
</evidence>
<protein>
    <submittedName>
        <fullName evidence="1">Uncharacterized protein</fullName>
    </submittedName>
</protein>
<evidence type="ECO:0000313" key="2">
    <source>
        <dbReference type="Proteomes" id="UP000748531"/>
    </source>
</evidence>
<dbReference type="Proteomes" id="UP000748531">
    <property type="component" value="Unassembled WGS sequence"/>
</dbReference>
<proteinExistence type="predicted"/>
<accession>A0A8J4SJC1</accession>
<reference evidence="1" key="1">
    <citation type="submission" date="2019-05" db="EMBL/GenBank/DDBJ databases">
        <title>Annotation for the trematode Paragonimus heterotremus.</title>
        <authorList>
            <person name="Choi Y.-J."/>
        </authorList>
    </citation>
    <scope>NUCLEOTIDE SEQUENCE</scope>
    <source>
        <strain evidence="1">LC</strain>
    </source>
</reference>
<dbReference type="EMBL" id="LUCH01011301">
    <property type="protein sequence ID" value="KAF5395610.1"/>
    <property type="molecule type" value="Genomic_DNA"/>
</dbReference>
<name>A0A8J4SJC1_9TREM</name>
<keyword evidence="2" id="KW-1185">Reference proteome</keyword>
<organism evidence="1 2">
    <name type="scientific">Paragonimus heterotremus</name>
    <dbReference type="NCBI Taxonomy" id="100268"/>
    <lineage>
        <taxon>Eukaryota</taxon>
        <taxon>Metazoa</taxon>
        <taxon>Spiralia</taxon>
        <taxon>Lophotrochozoa</taxon>
        <taxon>Platyhelminthes</taxon>
        <taxon>Trematoda</taxon>
        <taxon>Digenea</taxon>
        <taxon>Plagiorchiida</taxon>
        <taxon>Troglotremata</taxon>
        <taxon>Troglotrematidae</taxon>
        <taxon>Paragonimus</taxon>
    </lineage>
</organism>
<gene>
    <name evidence="1" type="ORF">PHET_11860</name>
</gene>
<sequence>MVCYNRTGTDIQHLVLSANQAVHETDNKRTELVQHVARTLERLLFQVSCLSLFQFCPVLVSYYDFFKLAIDYKRAVVEDSFFLGNTSVEKSHP</sequence>
<dbReference type="OrthoDB" id="5867527at2759"/>
<comment type="caution">
    <text evidence="1">The sequence shown here is derived from an EMBL/GenBank/DDBJ whole genome shotgun (WGS) entry which is preliminary data.</text>
</comment>